<dbReference type="AlphaFoldDB" id="A0A1H6D1Y6"/>
<evidence type="ECO:0000256" key="5">
    <source>
        <dbReference type="ARBA" id="ARBA00023136"/>
    </source>
</evidence>
<keyword evidence="5 6" id="KW-0472">Membrane</keyword>
<name>A0A1H6D1Y6_9HYPH</name>
<dbReference type="Pfam" id="PF01810">
    <property type="entry name" value="LysE"/>
    <property type="match status" value="1"/>
</dbReference>
<feature type="transmembrane region" description="Helical" evidence="6">
    <location>
        <begin position="6"/>
        <end position="28"/>
    </location>
</feature>
<dbReference type="InterPro" id="IPR001123">
    <property type="entry name" value="LeuE-type"/>
</dbReference>
<keyword evidence="3 6" id="KW-0812">Transmembrane</keyword>
<reference evidence="7 8" key="1">
    <citation type="submission" date="2016-10" db="EMBL/GenBank/DDBJ databases">
        <authorList>
            <person name="de Groot N.N."/>
        </authorList>
    </citation>
    <scope>NUCLEOTIDE SEQUENCE [LARGE SCALE GENOMIC DNA]</scope>
    <source>
        <strain evidence="7 8">DSM 26656</strain>
    </source>
</reference>
<dbReference type="PANTHER" id="PTHR30086">
    <property type="entry name" value="ARGININE EXPORTER PROTEIN ARGO"/>
    <property type="match status" value="1"/>
</dbReference>
<feature type="transmembrane region" description="Helical" evidence="6">
    <location>
        <begin position="148"/>
        <end position="174"/>
    </location>
</feature>
<dbReference type="EMBL" id="FNUY01000014">
    <property type="protein sequence ID" value="SEG79260.1"/>
    <property type="molecule type" value="Genomic_DNA"/>
</dbReference>
<sequence>MHELAVLISILGVFLLGAISPGPSFVVVSRIAISRSRTDGVMAAIGMGIGGFVFATIAVAGLTAMLLQVEWLNMVLRLAGGVYLLWLGINIWRAAPEPLEVADTASERRQSTLWTSLLRALFVQLSNPKTAIFYASMFAALLPSPTPSWMFFALPPMLFLIEFGWYTVVAVGFSSRTPRAAYLRYKVWIDRTAGAVVGALGAKLMVDSARSSA</sequence>
<proteinExistence type="predicted"/>
<keyword evidence="8" id="KW-1185">Reference proteome</keyword>
<feature type="transmembrane region" description="Helical" evidence="6">
    <location>
        <begin position="40"/>
        <end position="62"/>
    </location>
</feature>
<evidence type="ECO:0000256" key="2">
    <source>
        <dbReference type="ARBA" id="ARBA00022475"/>
    </source>
</evidence>
<dbReference type="Proteomes" id="UP000236743">
    <property type="component" value="Unassembled WGS sequence"/>
</dbReference>
<organism evidence="7 8">
    <name type="scientific">Bosea lathyri</name>
    <dbReference type="NCBI Taxonomy" id="1036778"/>
    <lineage>
        <taxon>Bacteria</taxon>
        <taxon>Pseudomonadati</taxon>
        <taxon>Pseudomonadota</taxon>
        <taxon>Alphaproteobacteria</taxon>
        <taxon>Hyphomicrobiales</taxon>
        <taxon>Boseaceae</taxon>
        <taxon>Bosea</taxon>
    </lineage>
</organism>
<keyword evidence="4 6" id="KW-1133">Transmembrane helix</keyword>
<feature type="transmembrane region" description="Helical" evidence="6">
    <location>
        <begin position="74"/>
        <end position="95"/>
    </location>
</feature>
<evidence type="ECO:0000313" key="8">
    <source>
        <dbReference type="Proteomes" id="UP000236743"/>
    </source>
</evidence>
<dbReference type="OrthoDB" id="7346064at2"/>
<accession>A0A1H6D1Y6</accession>
<feature type="transmembrane region" description="Helical" evidence="6">
    <location>
        <begin position="116"/>
        <end position="142"/>
    </location>
</feature>
<evidence type="ECO:0000313" key="7">
    <source>
        <dbReference type="EMBL" id="SEG79260.1"/>
    </source>
</evidence>
<dbReference type="GO" id="GO:0015171">
    <property type="term" value="F:amino acid transmembrane transporter activity"/>
    <property type="evidence" value="ECO:0007669"/>
    <property type="project" value="TreeGrafter"/>
</dbReference>
<dbReference type="GO" id="GO:0005886">
    <property type="term" value="C:plasma membrane"/>
    <property type="evidence" value="ECO:0007669"/>
    <property type="project" value="UniProtKB-SubCell"/>
</dbReference>
<comment type="subcellular location">
    <subcellularLocation>
        <location evidence="1">Cell membrane</location>
        <topology evidence="1">Multi-pass membrane protein</topology>
    </subcellularLocation>
</comment>
<gene>
    <name evidence="7" type="ORF">SAMN04488115_11451</name>
</gene>
<dbReference type="PANTHER" id="PTHR30086:SF19">
    <property type="entry name" value="THREONINE EFFLUX PROTEIN"/>
    <property type="match status" value="1"/>
</dbReference>
<evidence type="ECO:0000256" key="3">
    <source>
        <dbReference type="ARBA" id="ARBA00022692"/>
    </source>
</evidence>
<keyword evidence="2" id="KW-1003">Cell membrane</keyword>
<protein>
    <submittedName>
        <fullName evidence="7">Threonine/homoserine/homoserine lactone efflux protein</fullName>
    </submittedName>
</protein>
<evidence type="ECO:0000256" key="1">
    <source>
        <dbReference type="ARBA" id="ARBA00004651"/>
    </source>
</evidence>
<evidence type="ECO:0000256" key="6">
    <source>
        <dbReference type="SAM" id="Phobius"/>
    </source>
</evidence>
<evidence type="ECO:0000256" key="4">
    <source>
        <dbReference type="ARBA" id="ARBA00022989"/>
    </source>
</evidence>
<dbReference type="RefSeq" id="WP_103875237.1">
    <property type="nucleotide sequence ID" value="NZ_FNUY01000014.1"/>
</dbReference>